<dbReference type="EMBL" id="CP113088">
    <property type="protein sequence ID" value="WAC02521.1"/>
    <property type="molecule type" value="Genomic_DNA"/>
</dbReference>
<reference evidence="1" key="1">
    <citation type="submission" date="2022-11" db="EMBL/GenBank/DDBJ databases">
        <title>Lacinutrix neustonica HL-RS19T sp. nov., isolated from the surface microlayer sample of brackish Lake Shihwa.</title>
        <authorList>
            <person name="Choi J.Y."/>
            <person name="Hwang C.Y."/>
        </authorList>
    </citation>
    <scope>NUCLEOTIDE SEQUENCE</scope>
    <source>
        <strain evidence="1">HL-RS19</strain>
    </source>
</reference>
<dbReference type="InterPro" id="IPR032466">
    <property type="entry name" value="Metal_Hydrolase"/>
</dbReference>
<evidence type="ECO:0000313" key="1">
    <source>
        <dbReference type="EMBL" id="WAC02521.1"/>
    </source>
</evidence>
<keyword evidence="2" id="KW-1185">Reference proteome</keyword>
<accession>A0A9E8MWW7</accession>
<evidence type="ECO:0000313" key="2">
    <source>
        <dbReference type="Proteomes" id="UP001164705"/>
    </source>
</evidence>
<dbReference type="SUPFAM" id="SSF51556">
    <property type="entry name" value="Metallo-dependent hydrolases"/>
    <property type="match status" value="1"/>
</dbReference>
<proteinExistence type="predicted"/>
<sequence length="439" mass="50230">MKQLMDNKPISDLHNHPSLKPYGNATAIKTLWDFFRNKQPKDYFKQISLRKWIINIVLKKMATYSQSNLNSCFEGHNRLVFCSVYPIEKPFLKPNRPFLKSKAIHTFILGVIFKKKWNKTSIAIDKKIVSLLSGISLKMASRLIDPIHDPRIDTIDYFNDYIFEYQYLLHASGSQSEKRIHGKLPKFQLVKNYEDFMSTRADDTICGIMTIEGMHALGVYYKRDLFETARIEDLPLERQNKLKLSFIENIQAIKKEQFPPFFITYAHHFNNLLVGHAKSFADAKGTFDPGFADIFDQSVGQDLGISSFGLTLITDHLLSRHNGQRILIDVKHMSVFARKAYYDLLANNRAKSSLLIDNVPIISSHSAVNGLATLDEAQAKKDSFKGNKNSYVSLWDINLTDEDIVAVFKSDGLIGICMHDGRMPGNRFRKKLKASKNNP</sequence>
<gene>
    <name evidence="1" type="ORF">N7U66_02060</name>
</gene>
<dbReference type="RefSeq" id="WP_267677118.1">
    <property type="nucleotide sequence ID" value="NZ_CP113088.1"/>
</dbReference>
<name>A0A9E8MWW7_9FLAO</name>
<organism evidence="1 2">
    <name type="scientific">Lacinutrix neustonica</name>
    <dbReference type="NCBI Taxonomy" id="2980107"/>
    <lineage>
        <taxon>Bacteria</taxon>
        <taxon>Pseudomonadati</taxon>
        <taxon>Bacteroidota</taxon>
        <taxon>Flavobacteriia</taxon>
        <taxon>Flavobacteriales</taxon>
        <taxon>Flavobacteriaceae</taxon>
        <taxon>Lacinutrix</taxon>
    </lineage>
</organism>
<dbReference type="AlphaFoldDB" id="A0A9E8MWW7"/>
<dbReference type="KEGG" id="lnu:N7U66_02060"/>
<protein>
    <submittedName>
        <fullName evidence="1">Uncharacterized protein</fullName>
    </submittedName>
</protein>
<dbReference type="Gene3D" id="3.20.20.140">
    <property type="entry name" value="Metal-dependent hydrolases"/>
    <property type="match status" value="1"/>
</dbReference>
<dbReference type="Proteomes" id="UP001164705">
    <property type="component" value="Chromosome"/>
</dbReference>